<comment type="caution">
    <text evidence="3">The sequence shown here is derived from an EMBL/GenBank/DDBJ whole genome shotgun (WGS) entry which is preliminary data.</text>
</comment>
<keyword evidence="4" id="KW-1185">Reference proteome</keyword>
<accession>A0A428RVQ2</accession>
<proteinExistence type="predicted"/>
<evidence type="ECO:0000256" key="2">
    <source>
        <dbReference type="SAM" id="MobiDB-lite"/>
    </source>
</evidence>
<dbReference type="Proteomes" id="UP000287972">
    <property type="component" value="Unassembled WGS sequence"/>
</dbReference>
<dbReference type="PANTHER" id="PTHR37540">
    <property type="entry name" value="TRANSCRIPTION FACTOR (ACR-2), PUTATIVE-RELATED-RELATED"/>
    <property type="match status" value="1"/>
</dbReference>
<feature type="compositionally biased region" description="Basic and acidic residues" evidence="2">
    <location>
        <begin position="8"/>
        <end position="19"/>
    </location>
</feature>
<dbReference type="EMBL" id="NKCL01000118">
    <property type="protein sequence ID" value="RSL81604.1"/>
    <property type="molecule type" value="Genomic_DNA"/>
</dbReference>
<dbReference type="PANTHER" id="PTHR37540:SF5">
    <property type="entry name" value="TRANSCRIPTION FACTOR DOMAIN-CONTAINING PROTEIN"/>
    <property type="match status" value="1"/>
</dbReference>
<evidence type="ECO:0000256" key="1">
    <source>
        <dbReference type="ARBA" id="ARBA00023242"/>
    </source>
</evidence>
<dbReference type="AlphaFoldDB" id="A0A428RVQ2"/>
<evidence type="ECO:0000313" key="4">
    <source>
        <dbReference type="Proteomes" id="UP000287972"/>
    </source>
</evidence>
<sequence>MVSSRSSRGREASKPRKPDLMFVSITRPDQIKDRNTQRKINRHVMKPIGLARRRKPKNERLELSLRPEGPSSSTAVVLWQTDDNVEYASNLYMRSIPSPMNADQELNYRHFSSRAHKILAFLREWDSPVCSMMRELSFTLAMMHDSAMHVALALTLVFSQEHKKHLLEESNRSLDHYNKSVSLVNQQITNIGNIVCDALIGVVIILACYDVCIFNLDRWVIHMTGLERVVELRGGFHKISSRYLQTAIICLTGSMMLDRPSFFEPAEEPLQTLGVSHPLGTVTRTLRKRLSNHADICTLLESMSEFATAASEKSPWTNDPISKQKLQLIVSTMLKLSRHDILSIRDNGVALYEVLRLASLLFLSGPSMKLAGNKDGNMIISYHQGRLPMFLRSYMLDWTGLEDLELWVLVIDGLVETGQDQEWVLGQINRTMLMRKLSWDDVLGTLARIAWTDGRWTRTIQEPLTLRRLGQTCKRYHQVTKPRIQQYLHISVDSRGHVDRLIRVIEPHLSIAQRKQLLRDGQHKGQQNRFPRGVEEDEIPSCASRVRQLTFGILPQRRSHLYLAHRYLEEAFKNMQNAEIVDVGSLTPSMGHHIASMKNLKALNMFLDHESLGRMYPLGDITNLQHLRVVSHTVGEALAHDNVVLSILFNSASTLRSLSLETNPWQLGNFLLGWEQMASEADWIDQDRVYLSSLKSLSLIGLRFNQSLINSLENIIDFMSLDDLTIGRVSTGALRLFPFLRRLAAEADTATSLRKLSLVMSGESALQHLGDLGADMEFQAKIQFIASFDTLTSLELKEQNPYPVTIADGALLFDALWRTIITHQNLESLSINSMEDTGRNAIPRLSAATVTTLINNLPKLRNFEFAPAEGEMEEIGLALSRGNALVSILCCPQPNQPHAFPRGPDSGFITVTEILKGFLSRDFGSPEGKFVWEDYYNLRRISLKHRLWDIASAFGEPRKGNKKAKMLTCEGDKKRQVMYREVPSFLGETIATNGPGSEWLRMVNKDLGSFLQ</sequence>
<gene>
    <name evidence="3" type="ORF">CEP51_005720</name>
</gene>
<organism evidence="3 4">
    <name type="scientific">Fusarium floridanum</name>
    <dbReference type="NCBI Taxonomy" id="1325733"/>
    <lineage>
        <taxon>Eukaryota</taxon>
        <taxon>Fungi</taxon>
        <taxon>Dikarya</taxon>
        <taxon>Ascomycota</taxon>
        <taxon>Pezizomycotina</taxon>
        <taxon>Sordariomycetes</taxon>
        <taxon>Hypocreomycetidae</taxon>
        <taxon>Hypocreales</taxon>
        <taxon>Nectriaceae</taxon>
        <taxon>Fusarium</taxon>
        <taxon>Fusarium solani species complex</taxon>
    </lineage>
</organism>
<name>A0A428RVQ2_9HYPO</name>
<reference evidence="3 4" key="1">
    <citation type="submission" date="2017-06" db="EMBL/GenBank/DDBJ databases">
        <title>Comparative genomic analysis of Ambrosia Fusariam Clade fungi.</title>
        <authorList>
            <person name="Stajich J.E."/>
            <person name="Carrillo J."/>
            <person name="Kijimoto T."/>
            <person name="Eskalen A."/>
            <person name="O'Donnell K."/>
            <person name="Kasson M."/>
        </authorList>
    </citation>
    <scope>NUCLEOTIDE SEQUENCE [LARGE SCALE GENOMIC DNA]</scope>
    <source>
        <strain evidence="3 4">NRRL62606</strain>
    </source>
</reference>
<protein>
    <submittedName>
        <fullName evidence="3">Uncharacterized protein</fullName>
    </submittedName>
</protein>
<dbReference type="SUPFAM" id="SSF52047">
    <property type="entry name" value="RNI-like"/>
    <property type="match status" value="1"/>
</dbReference>
<keyword evidence="1" id="KW-0539">Nucleus</keyword>
<dbReference type="InterPro" id="IPR032675">
    <property type="entry name" value="LRR_dom_sf"/>
</dbReference>
<feature type="region of interest" description="Disordered" evidence="2">
    <location>
        <begin position="1"/>
        <end position="20"/>
    </location>
</feature>
<dbReference type="Gene3D" id="3.80.10.10">
    <property type="entry name" value="Ribonuclease Inhibitor"/>
    <property type="match status" value="1"/>
</dbReference>
<dbReference type="Pfam" id="PF11951">
    <property type="entry name" value="Fungal_trans_2"/>
    <property type="match status" value="1"/>
</dbReference>
<dbReference type="InterPro" id="IPR021858">
    <property type="entry name" value="Fun_TF"/>
</dbReference>
<evidence type="ECO:0000313" key="3">
    <source>
        <dbReference type="EMBL" id="RSL81604.1"/>
    </source>
</evidence>